<dbReference type="OrthoDB" id="5946976at2759"/>
<keyword evidence="1" id="KW-0812">Transmembrane</keyword>
<evidence type="ECO:0000256" key="1">
    <source>
        <dbReference type="SAM" id="Phobius"/>
    </source>
</evidence>
<dbReference type="Proteomes" id="UP000789405">
    <property type="component" value="Unassembled WGS sequence"/>
</dbReference>
<dbReference type="InterPro" id="IPR052907">
    <property type="entry name" value="Beta-lactamase/esterase"/>
</dbReference>
<gene>
    <name evidence="3" type="ORF">DERYTH_LOCUS21873</name>
</gene>
<evidence type="ECO:0000259" key="2">
    <source>
        <dbReference type="Pfam" id="PF00144"/>
    </source>
</evidence>
<dbReference type="InterPro" id="IPR012338">
    <property type="entry name" value="Beta-lactam/transpept-like"/>
</dbReference>
<comment type="caution">
    <text evidence="3">The sequence shown here is derived from an EMBL/GenBank/DDBJ whole genome shotgun (WGS) entry which is preliminary data.</text>
</comment>
<name>A0A9N9JR75_9GLOM</name>
<feature type="transmembrane region" description="Helical" evidence="1">
    <location>
        <begin position="25"/>
        <end position="48"/>
    </location>
</feature>
<dbReference type="PANTHER" id="PTHR43319">
    <property type="entry name" value="BETA-LACTAMASE-RELATED"/>
    <property type="match status" value="1"/>
</dbReference>
<sequence>MENEKFTSRKKEFKAYPSTSTTSKFFPISVLIFIISIIIYKFLTFGPFMPLPCRLLRIGCLDMKVQGYVAPEFIDAKKAFIKNFENGGEVGASVAAYYNGKLVVDLQGGYADREAKRKYDEDTLQLVFSSTKVM</sequence>
<dbReference type="Gene3D" id="3.40.710.10">
    <property type="entry name" value="DD-peptidase/beta-lactamase superfamily"/>
    <property type="match status" value="1"/>
</dbReference>
<dbReference type="EMBL" id="CAJVPY010028873">
    <property type="protein sequence ID" value="CAG8793377.1"/>
    <property type="molecule type" value="Genomic_DNA"/>
</dbReference>
<dbReference type="AlphaFoldDB" id="A0A9N9JR75"/>
<keyword evidence="1" id="KW-1133">Transmembrane helix</keyword>
<dbReference type="PANTHER" id="PTHR43319:SF3">
    <property type="entry name" value="BETA-LACTAMASE-RELATED DOMAIN-CONTAINING PROTEIN"/>
    <property type="match status" value="1"/>
</dbReference>
<proteinExistence type="predicted"/>
<dbReference type="Pfam" id="PF00144">
    <property type="entry name" value="Beta-lactamase"/>
    <property type="match status" value="1"/>
</dbReference>
<reference evidence="3" key="1">
    <citation type="submission" date="2021-06" db="EMBL/GenBank/DDBJ databases">
        <authorList>
            <person name="Kallberg Y."/>
            <person name="Tangrot J."/>
            <person name="Rosling A."/>
        </authorList>
    </citation>
    <scope>NUCLEOTIDE SEQUENCE</scope>
    <source>
        <strain evidence="3">MA453B</strain>
    </source>
</reference>
<accession>A0A9N9JR75</accession>
<dbReference type="InterPro" id="IPR001466">
    <property type="entry name" value="Beta-lactam-related"/>
</dbReference>
<feature type="non-terminal residue" evidence="3">
    <location>
        <position position="134"/>
    </location>
</feature>
<keyword evidence="4" id="KW-1185">Reference proteome</keyword>
<evidence type="ECO:0000313" key="4">
    <source>
        <dbReference type="Proteomes" id="UP000789405"/>
    </source>
</evidence>
<keyword evidence="1" id="KW-0472">Membrane</keyword>
<feature type="domain" description="Beta-lactamase-related" evidence="2">
    <location>
        <begin position="82"/>
        <end position="134"/>
    </location>
</feature>
<protein>
    <submittedName>
        <fullName evidence="3">12035_t:CDS:1</fullName>
    </submittedName>
</protein>
<organism evidence="3 4">
    <name type="scientific">Dentiscutata erythropus</name>
    <dbReference type="NCBI Taxonomy" id="1348616"/>
    <lineage>
        <taxon>Eukaryota</taxon>
        <taxon>Fungi</taxon>
        <taxon>Fungi incertae sedis</taxon>
        <taxon>Mucoromycota</taxon>
        <taxon>Glomeromycotina</taxon>
        <taxon>Glomeromycetes</taxon>
        <taxon>Diversisporales</taxon>
        <taxon>Gigasporaceae</taxon>
        <taxon>Dentiscutata</taxon>
    </lineage>
</organism>
<evidence type="ECO:0000313" key="3">
    <source>
        <dbReference type="EMBL" id="CAG8793377.1"/>
    </source>
</evidence>
<dbReference type="SUPFAM" id="SSF56601">
    <property type="entry name" value="beta-lactamase/transpeptidase-like"/>
    <property type="match status" value="1"/>
</dbReference>